<evidence type="ECO:0000259" key="12">
    <source>
        <dbReference type="Pfam" id="PF03416"/>
    </source>
</evidence>
<dbReference type="GO" id="GO:0034727">
    <property type="term" value="P:piecemeal microautophagy of the nucleus"/>
    <property type="evidence" value="ECO:0007669"/>
    <property type="project" value="TreeGrafter"/>
</dbReference>
<dbReference type="InterPro" id="IPR046792">
    <property type="entry name" value="Peptidase_C54_cat"/>
</dbReference>
<sequence>MCVATRDIMDCMFEACLEATLEPDDIPKTIDPVWILGKKYNALQDINKIRQDINSRIWITYRKNFVPIGGNEGLTSDKGWGCMLRCGQMVLAQALTSLHLGREWLWDPQTRDSTYLKILNKFQERRQAPYSIHQIALMGASLGKSVGQWFGPNTVAQVLKKLVKYDEWSRLAIHVALDNAIVINEIRELCLSTTKLDGTKMTNSEWKPLLLIVPLRLGLTDINPIYISGVQKCFQFRQSLGVIGGKPNVALYFIGCVGKEVIYLDPHNTQKSGFVENKETEEQIEMDLTYHCKYASRINILKMDPSVAACFFCKTEVDFNDFCQRVKTDLIDPEKEPMFEVCYNKPKEWSPTLENAIEAGTTSFSDLQGPGGYHFDSDHEFEIL</sequence>
<keyword evidence="3" id="KW-0813">Transport</keyword>
<dbReference type="PANTHER" id="PTHR22624">
    <property type="entry name" value="CYSTEINE PROTEASE ATG4"/>
    <property type="match status" value="1"/>
</dbReference>
<dbReference type="GO" id="GO:0035973">
    <property type="term" value="P:aggrephagy"/>
    <property type="evidence" value="ECO:0007669"/>
    <property type="project" value="TreeGrafter"/>
</dbReference>
<dbReference type="GO" id="GO:0005737">
    <property type="term" value="C:cytoplasm"/>
    <property type="evidence" value="ECO:0007669"/>
    <property type="project" value="UniProtKB-SubCell"/>
</dbReference>
<keyword evidence="9 11" id="KW-0072">Autophagy</keyword>
<dbReference type="GO" id="GO:0000045">
    <property type="term" value="P:autophagosome assembly"/>
    <property type="evidence" value="ECO:0007669"/>
    <property type="project" value="TreeGrafter"/>
</dbReference>
<evidence type="ECO:0000256" key="9">
    <source>
        <dbReference type="ARBA" id="ARBA00023006"/>
    </source>
</evidence>
<dbReference type="GO" id="GO:0015031">
    <property type="term" value="P:protein transport"/>
    <property type="evidence" value="ECO:0007669"/>
    <property type="project" value="UniProtKB-KW"/>
</dbReference>
<dbReference type="EC" id="3.4.22.-" evidence="11"/>
<gene>
    <name evidence="13" type="ORF">PHAECO_LOCUS1746</name>
</gene>
<dbReference type="InterPro" id="IPR005078">
    <property type="entry name" value="Peptidase_C54"/>
</dbReference>
<proteinExistence type="inferred from homology"/>
<dbReference type="GO" id="GO:0004197">
    <property type="term" value="F:cysteine-type endopeptidase activity"/>
    <property type="evidence" value="ECO:0007669"/>
    <property type="project" value="TreeGrafter"/>
</dbReference>
<evidence type="ECO:0000313" key="13">
    <source>
        <dbReference type="EMBL" id="CAH1117723.1"/>
    </source>
</evidence>
<keyword evidence="7" id="KW-0788">Thiol protease</keyword>
<accession>A0A9P0DE30</accession>
<keyword evidence="5 11" id="KW-0645">Protease</keyword>
<dbReference type="GO" id="GO:0016485">
    <property type="term" value="P:protein processing"/>
    <property type="evidence" value="ECO:0007669"/>
    <property type="project" value="TreeGrafter"/>
</dbReference>
<reference evidence="13" key="2">
    <citation type="submission" date="2022-10" db="EMBL/GenBank/DDBJ databases">
        <authorList>
            <consortium name="ENA_rothamsted_submissions"/>
            <consortium name="culmorum"/>
            <person name="King R."/>
        </authorList>
    </citation>
    <scope>NUCLEOTIDE SEQUENCE</scope>
</reference>
<evidence type="ECO:0000256" key="7">
    <source>
        <dbReference type="ARBA" id="ARBA00022807"/>
    </source>
</evidence>
<evidence type="ECO:0000256" key="8">
    <source>
        <dbReference type="ARBA" id="ARBA00022927"/>
    </source>
</evidence>
<organism evidence="13 14">
    <name type="scientific">Phaedon cochleariae</name>
    <name type="common">Mustard beetle</name>
    <dbReference type="NCBI Taxonomy" id="80249"/>
    <lineage>
        <taxon>Eukaryota</taxon>
        <taxon>Metazoa</taxon>
        <taxon>Ecdysozoa</taxon>
        <taxon>Arthropoda</taxon>
        <taxon>Hexapoda</taxon>
        <taxon>Insecta</taxon>
        <taxon>Pterygota</taxon>
        <taxon>Neoptera</taxon>
        <taxon>Endopterygota</taxon>
        <taxon>Coleoptera</taxon>
        <taxon>Polyphaga</taxon>
        <taxon>Cucujiformia</taxon>
        <taxon>Chrysomeloidea</taxon>
        <taxon>Chrysomelidae</taxon>
        <taxon>Chrysomelinae</taxon>
        <taxon>Chrysomelini</taxon>
        <taxon>Phaedon</taxon>
    </lineage>
</organism>
<protein>
    <recommendedName>
        <fullName evidence="11">Cysteine protease</fullName>
        <ecNumber evidence="11">3.4.22.-</ecNumber>
    </recommendedName>
</protein>
<comment type="function">
    <text evidence="11">Cysteine protease that plays a key role in autophagy by mediating both proteolytic activation and delipidation of ATG8 family proteins.</text>
</comment>
<dbReference type="Pfam" id="PF03416">
    <property type="entry name" value="Peptidase_C54"/>
    <property type="match status" value="1"/>
</dbReference>
<comment type="catalytic activity">
    <reaction evidence="10">
        <text>[protein]-C-terminal L-amino acid-glycyl-phosphatidylethanolamide + H2O = [protein]-C-terminal L-amino acid-glycine + a 1,2-diacyl-sn-glycero-3-phosphoethanolamine</text>
        <dbReference type="Rhea" id="RHEA:67548"/>
        <dbReference type="Rhea" id="RHEA-COMP:17323"/>
        <dbReference type="Rhea" id="RHEA-COMP:17324"/>
        <dbReference type="ChEBI" id="CHEBI:15377"/>
        <dbReference type="ChEBI" id="CHEBI:64612"/>
        <dbReference type="ChEBI" id="CHEBI:172940"/>
        <dbReference type="ChEBI" id="CHEBI:172941"/>
    </reaction>
    <physiologicalReaction direction="left-to-right" evidence="10">
        <dbReference type="Rhea" id="RHEA:67549"/>
    </physiologicalReaction>
</comment>
<dbReference type="GO" id="GO:0000423">
    <property type="term" value="P:mitophagy"/>
    <property type="evidence" value="ECO:0007669"/>
    <property type="project" value="TreeGrafter"/>
</dbReference>
<evidence type="ECO:0000256" key="3">
    <source>
        <dbReference type="ARBA" id="ARBA00022448"/>
    </source>
</evidence>
<dbReference type="SUPFAM" id="SSF54001">
    <property type="entry name" value="Cysteine proteinases"/>
    <property type="match status" value="1"/>
</dbReference>
<evidence type="ECO:0000256" key="5">
    <source>
        <dbReference type="ARBA" id="ARBA00022670"/>
    </source>
</evidence>
<dbReference type="AlphaFoldDB" id="A0A9P0DE30"/>
<evidence type="ECO:0000256" key="1">
    <source>
        <dbReference type="ARBA" id="ARBA00004496"/>
    </source>
</evidence>
<evidence type="ECO:0000256" key="10">
    <source>
        <dbReference type="ARBA" id="ARBA00029362"/>
    </source>
</evidence>
<comment type="similarity">
    <text evidence="2 11">Belongs to the peptidase C54 family.</text>
</comment>
<keyword evidence="8 11" id="KW-0653">Protein transport</keyword>
<evidence type="ECO:0000256" key="2">
    <source>
        <dbReference type="ARBA" id="ARBA00010958"/>
    </source>
</evidence>
<evidence type="ECO:0000256" key="6">
    <source>
        <dbReference type="ARBA" id="ARBA00022801"/>
    </source>
</evidence>
<evidence type="ECO:0000256" key="11">
    <source>
        <dbReference type="RuleBase" id="RU363115"/>
    </source>
</evidence>
<dbReference type="GO" id="GO:0019786">
    <property type="term" value="F:protein-phosphatidylethanolamide deconjugating activity"/>
    <property type="evidence" value="ECO:0007669"/>
    <property type="project" value="InterPro"/>
</dbReference>
<dbReference type="EMBL" id="OU896716">
    <property type="protein sequence ID" value="CAH1117723.1"/>
    <property type="molecule type" value="Genomic_DNA"/>
</dbReference>
<dbReference type="Proteomes" id="UP001153737">
    <property type="component" value="Chromosome 10"/>
</dbReference>
<feature type="domain" description="Peptidase C54 catalytic" evidence="12">
    <location>
        <begin position="47"/>
        <end position="325"/>
    </location>
</feature>
<keyword evidence="4 11" id="KW-0963">Cytoplasm</keyword>
<evidence type="ECO:0000256" key="4">
    <source>
        <dbReference type="ARBA" id="ARBA00022490"/>
    </source>
</evidence>
<dbReference type="InterPro" id="IPR038765">
    <property type="entry name" value="Papain-like_cys_pep_sf"/>
</dbReference>
<dbReference type="PANTHER" id="PTHR22624:SF49">
    <property type="entry name" value="CYSTEINE PROTEASE"/>
    <property type="match status" value="1"/>
</dbReference>
<dbReference type="OrthoDB" id="2960936at2759"/>
<reference evidence="13" key="1">
    <citation type="submission" date="2022-01" db="EMBL/GenBank/DDBJ databases">
        <authorList>
            <person name="King R."/>
        </authorList>
    </citation>
    <scope>NUCLEOTIDE SEQUENCE</scope>
</reference>
<comment type="subcellular location">
    <subcellularLocation>
        <location evidence="1 11">Cytoplasm</location>
    </subcellularLocation>
</comment>
<evidence type="ECO:0000313" key="14">
    <source>
        <dbReference type="Proteomes" id="UP001153737"/>
    </source>
</evidence>
<keyword evidence="14" id="KW-1185">Reference proteome</keyword>
<keyword evidence="6 11" id="KW-0378">Hydrolase</keyword>
<name>A0A9P0DE30_PHACE</name>